<feature type="region of interest" description="Disordered" evidence="2">
    <location>
        <begin position="1"/>
        <end position="27"/>
    </location>
</feature>
<feature type="coiled-coil region" evidence="1">
    <location>
        <begin position="28"/>
        <end position="104"/>
    </location>
</feature>
<feature type="compositionally biased region" description="Pro residues" evidence="2">
    <location>
        <begin position="320"/>
        <end position="330"/>
    </location>
</feature>
<feature type="region of interest" description="Disordered" evidence="2">
    <location>
        <begin position="271"/>
        <end position="338"/>
    </location>
</feature>
<evidence type="ECO:0000256" key="2">
    <source>
        <dbReference type="SAM" id="MobiDB-lite"/>
    </source>
</evidence>
<accession>A0A7S4G5R9</accession>
<sequence length="390" mass="43521">MQCVESSCQDKSVLEGAASSPRGRDAEVVRLKQQVDEERYRAEAVEQAFEEASSMVESLEAEIVPMRADLEAKNKLLEETLRQSSQYKHDYEQERKRVEELEALLYRKKSTMSECGLTSEVSECSDPPSIGELERPFDHDAAEQDLQQMVQMLKAQVQQQRAENSRWMKQYTRAAARLTVLENRMKGVTTELEEKSKDIVEREAAAADLQGQIAAQDNKMKLMMAELEHKSKGCAERDAAVAELKGNLTTTQQELSATQEQLVNAQQQLQTMASASGPTPPLSRRASATPRVPSHPEPRAVCSPAFDPPDQRDTSMMPSPCSPHRPPGSCPPGYAEGRSESMWSYAQTEPLVRPFGHTCVACGRCQYCGPRADQAQARICRTGFWPFDFG</sequence>
<feature type="compositionally biased region" description="Polar residues" evidence="2">
    <location>
        <begin position="1"/>
        <end position="10"/>
    </location>
</feature>
<organism evidence="3">
    <name type="scientific">Eutreptiella gymnastica</name>
    <dbReference type="NCBI Taxonomy" id="73025"/>
    <lineage>
        <taxon>Eukaryota</taxon>
        <taxon>Discoba</taxon>
        <taxon>Euglenozoa</taxon>
        <taxon>Euglenida</taxon>
        <taxon>Spirocuta</taxon>
        <taxon>Euglenophyceae</taxon>
        <taxon>Eutreptiales</taxon>
        <taxon>Eutreptiaceae</taxon>
        <taxon>Eutreptiella</taxon>
    </lineage>
</organism>
<dbReference type="AlphaFoldDB" id="A0A7S4G5R9"/>
<protein>
    <submittedName>
        <fullName evidence="3">Uncharacterized protein</fullName>
    </submittedName>
</protein>
<gene>
    <name evidence="3" type="ORF">EGYM00163_LOCUS37430</name>
</gene>
<proteinExistence type="predicted"/>
<dbReference type="Gene3D" id="1.10.287.1490">
    <property type="match status" value="1"/>
</dbReference>
<evidence type="ECO:0000256" key="1">
    <source>
        <dbReference type="SAM" id="Coils"/>
    </source>
</evidence>
<feature type="coiled-coil region" evidence="1">
    <location>
        <begin position="139"/>
        <end position="198"/>
    </location>
</feature>
<evidence type="ECO:0000313" key="3">
    <source>
        <dbReference type="EMBL" id="CAE0826178.1"/>
    </source>
</evidence>
<name>A0A7S4G5R9_9EUGL</name>
<keyword evidence="1" id="KW-0175">Coiled coil</keyword>
<dbReference type="EMBL" id="HBJA01108374">
    <property type="protein sequence ID" value="CAE0826178.1"/>
    <property type="molecule type" value="Transcribed_RNA"/>
</dbReference>
<reference evidence="3" key="1">
    <citation type="submission" date="2021-01" db="EMBL/GenBank/DDBJ databases">
        <authorList>
            <person name="Corre E."/>
            <person name="Pelletier E."/>
            <person name="Niang G."/>
            <person name="Scheremetjew M."/>
            <person name="Finn R."/>
            <person name="Kale V."/>
            <person name="Holt S."/>
            <person name="Cochrane G."/>
            <person name="Meng A."/>
            <person name="Brown T."/>
            <person name="Cohen L."/>
        </authorList>
    </citation>
    <scope>NUCLEOTIDE SEQUENCE</scope>
    <source>
        <strain evidence="3">CCMP1594</strain>
    </source>
</reference>